<gene>
    <name evidence="1" type="ORF">JOF44_002608</name>
</gene>
<comment type="caution">
    <text evidence="1">The sequence shown here is derived from an EMBL/GenBank/DDBJ whole genome shotgun (WGS) entry which is preliminary data.</text>
</comment>
<protein>
    <submittedName>
        <fullName evidence="1">Uncharacterized protein</fullName>
    </submittedName>
</protein>
<organism evidence="1 2">
    <name type="scientific">Brachybacterium fresconis</name>
    <dbReference type="NCBI Taxonomy" id="173363"/>
    <lineage>
        <taxon>Bacteria</taxon>
        <taxon>Bacillati</taxon>
        <taxon>Actinomycetota</taxon>
        <taxon>Actinomycetes</taxon>
        <taxon>Micrococcales</taxon>
        <taxon>Dermabacteraceae</taxon>
        <taxon>Brachybacterium</taxon>
    </lineage>
</organism>
<evidence type="ECO:0000313" key="1">
    <source>
        <dbReference type="EMBL" id="MBP2409705.1"/>
    </source>
</evidence>
<dbReference type="Proteomes" id="UP000698222">
    <property type="component" value="Unassembled WGS sequence"/>
</dbReference>
<accession>A0ABS4YLN2</accession>
<sequence length="147" mass="16317">MPTPYAGSRTAEVQDFLDQLRAISPDLVHRLWEELPHAEYLRRVVAAQERLGNDRGHRLSASVHSSVVRAYREAMGELGFTREDFPGRSLPRFRTLAEQAVVSIADMDSLDRESYEDCTAAFAALGFRIPAHPDSAGRTAPEPPRGG</sequence>
<dbReference type="RefSeq" id="WP_209892139.1">
    <property type="nucleotide sequence ID" value="NZ_BAAAJV010000006.1"/>
</dbReference>
<proteinExistence type="predicted"/>
<evidence type="ECO:0000313" key="2">
    <source>
        <dbReference type="Proteomes" id="UP000698222"/>
    </source>
</evidence>
<dbReference type="EMBL" id="JAGIOC010000001">
    <property type="protein sequence ID" value="MBP2409705.1"/>
    <property type="molecule type" value="Genomic_DNA"/>
</dbReference>
<keyword evidence="2" id="KW-1185">Reference proteome</keyword>
<name>A0ABS4YLN2_9MICO</name>
<reference evidence="1 2" key="1">
    <citation type="submission" date="2021-03" db="EMBL/GenBank/DDBJ databases">
        <title>Sequencing the genomes of 1000 actinobacteria strains.</title>
        <authorList>
            <person name="Klenk H.-P."/>
        </authorList>
    </citation>
    <scope>NUCLEOTIDE SEQUENCE [LARGE SCALE GENOMIC DNA]</scope>
    <source>
        <strain evidence="1 2">DSM 14564</strain>
    </source>
</reference>